<dbReference type="Proteomes" id="UP001054811">
    <property type="component" value="Chromosome"/>
</dbReference>
<organism evidence="1 2">
    <name type="scientific">Microbacterium elymi</name>
    <dbReference type="NCBI Taxonomy" id="2909587"/>
    <lineage>
        <taxon>Bacteria</taxon>
        <taxon>Bacillati</taxon>
        <taxon>Actinomycetota</taxon>
        <taxon>Actinomycetes</taxon>
        <taxon>Micrococcales</taxon>
        <taxon>Microbacteriaceae</taxon>
        <taxon>Microbacterium</taxon>
    </lineage>
</organism>
<accession>A0ABY5NK32</accession>
<sequence>MEELPAAQAVFSWERPGGPQVGAEERAWARGLGAACARAGVRVRAQFVVHDRGVRVLAPDDYA</sequence>
<evidence type="ECO:0000313" key="2">
    <source>
        <dbReference type="Proteomes" id="UP001054811"/>
    </source>
</evidence>
<dbReference type="RefSeq" id="WP_259612128.1">
    <property type="nucleotide sequence ID" value="NZ_CP091139.2"/>
</dbReference>
<evidence type="ECO:0000313" key="1">
    <source>
        <dbReference type="EMBL" id="UUT35522.1"/>
    </source>
</evidence>
<name>A0ABY5NK32_9MICO</name>
<dbReference type="EMBL" id="CP091139">
    <property type="protein sequence ID" value="UUT35522.1"/>
    <property type="molecule type" value="Genomic_DNA"/>
</dbReference>
<gene>
    <name evidence="1" type="ORF">L2X98_19410</name>
</gene>
<proteinExistence type="predicted"/>
<protein>
    <submittedName>
        <fullName evidence="1">Uncharacterized protein</fullName>
    </submittedName>
</protein>
<keyword evidence="2" id="KW-1185">Reference proteome</keyword>
<reference evidence="1" key="1">
    <citation type="submission" date="2022-01" db="EMBL/GenBank/DDBJ databases">
        <title>Microbacterium eymi and Microbacterium rhizovicinus sp. nov., isolated from the rhizospheric soil of Elymus tsukushiensis, a plant native to the Dokdo Islands, Republic of Korea.</title>
        <authorList>
            <person name="Hwang Y.J."/>
        </authorList>
    </citation>
    <scope>NUCLEOTIDE SEQUENCE</scope>
    <source>
        <strain evidence="1">KUDC0405</strain>
    </source>
</reference>